<keyword evidence="2" id="KW-1185">Reference proteome</keyword>
<accession>A0A3E0X2A8</accession>
<proteinExistence type="predicted"/>
<gene>
    <name evidence="1" type="ORF">CAL65_04945</name>
</gene>
<dbReference type="EMBL" id="NFZW01000003">
    <property type="protein sequence ID" value="RFA38678.1"/>
    <property type="molecule type" value="Genomic_DNA"/>
</dbReference>
<comment type="caution">
    <text evidence="1">The sequence shown here is derived from an EMBL/GenBank/DDBJ whole genome shotgun (WGS) entry which is preliminary data.</text>
</comment>
<evidence type="ECO:0000313" key="1">
    <source>
        <dbReference type="EMBL" id="RFA38678.1"/>
    </source>
</evidence>
<evidence type="ECO:0008006" key="3">
    <source>
        <dbReference type="Google" id="ProtNLM"/>
    </source>
</evidence>
<dbReference type="Proteomes" id="UP000256763">
    <property type="component" value="Unassembled WGS sequence"/>
</dbReference>
<sequence length="202" mass="23085">MKHEYQALLDFWFATARDDPQAAEKRSAEWFGASAEFDARLTARYAALWEDARAGRLLDWAEQPAGRLALILLLDQLSRNLGRGTAAAFGQDEQAAALTIEGLEMRVERGYTPSERGFFLMPLQHAEDVGLQERSVREFRRLHEEAPQPWYAFTHGMLEYAEEHRDIVQRFGRFPHRNVALGRTSTAEEARYLDAGAPRYGQ</sequence>
<dbReference type="RefSeq" id="WP_116302404.1">
    <property type="nucleotide sequence ID" value="NZ_NFZV01000010.1"/>
</dbReference>
<dbReference type="OrthoDB" id="7593450at2"/>
<name>A0A3E0X2A8_9GAMM</name>
<reference evidence="2" key="1">
    <citation type="submission" date="2017-05" db="EMBL/GenBank/DDBJ databases">
        <authorList>
            <person name="Sharma S."/>
            <person name="Sidhu C."/>
            <person name="Pinnaka A.K."/>
        </authorList>
    </citation>
    <scope>NUCLEOTIDE SEQUENCE [LARGE SCALE GENOMIC DNA]</scope>
    <source>
        <strain evidence="2">AK93</strain>
    </source>
</reference>
<protein>
    <recommendedName>
        <fullName evidence="3">Transmembrane protein</fullName>
    </recommendedName>
</protein>
<dbReference type="Gene3D" id="1.25.40.10">
    <property type="entry name" value="Tetratricopeptide repeat domain"/>
    <property type="match status" value="1"/>
</dbReference>
<dbReference type="Gene3D" id="1.20.58.320">
    <property type="entry name" value="TPR-like"/>
    <property type="match status" value="1"/>
</dbReference>
<organism evidence="1 2">
    <name type="scientific">Alkalilimnicola ehrlichii</name>
    <dbReference type="NCBI Taxonomy" id="351052"/>
    <lineage>
        <taxon>Bacteria</taxon>
        <taxon>Pseudomonadati</taxon>
        <taxon>Pseudomonadota</taxon>
        <taxon>Gammaproteobacteria</taxon>
        <taxon>Chromatiales</taxon>
        <taxon>Ectothiorhodospiraceae</taxon>
        <taxon>Alkalilimnicola</taxon>
    </lineage>
</organism>
<dbReference type="SUPFAM" id="SSF48452">
    <property type="entry name" value="TPR-like"/>
    <property type="match status" value="1"/>
</dbReference>
<dbReference type="AlphaFoldDB" id="A0A3E0X2A8"/>
<dbReference type="InterPro" id="IPR011990">
    <property type="entry name" value="TPR-like_helical_dom_sf"/>
</dbReference>
<dbReference type="InterPro" id="IPR010323">
    <property type="entry name" value="DUF924"/>
</dbReference>
<dbReference type="Pfam" id="PF06041">
    <property type="entry name" value="DUF924"/>
    <property type="match status" value="1"/>
</dbReference>
<evidence type="ECO:0000313" key="2">
    <source>
        <dbReference type="Proteomes" id="UP000256763"/>
    </source>
</evidence>